<keyword evidence="2" id="KW-1185">Reference proteome</keyword>
<dbReference type="PANTHER" id="PTHR46669:SF1">
    <property type="entry name" value="LEUCINE-RICH PPR MOTIF-CONTAINING PROTEIN, MITOCHONDRIAL"/>
    <property type="match status" value="1"/>
</dbReference>
<reference evidence="1" key="2">
    <citation type="submission" date="2022-06" db="UniProtKB">
        <authorList>
            <consortium name="EnsemblMetazoa"/>
        </authorList>
    </citation>
    <scope>IDENTIFICATION</scope>
</reference>
<accession>A0A8R1TXP6</accession>
<dbReference type="EMBL" id="CMVM020000180">
    <property type="status" value="NOT_ANNOTATED_CDS"/>
    <property type="molecule type" value="Genomic_DNA"/>
</dbReference>
<dbReference type="Proteomes" id="UP000024404">
    <property type="component" value="Unassembled WGS sequence"/>
</dbReference>
<dbReference type="GO" id="GO:0003730">
    <property type="term" value="F:mRNA 3'-UTR binding"/>
    <property type="evidence" value="ECO:0007669"/>
    <property type="project" value="TreeGrafter"/>
</dbReference>
<proteinExistence type="predicted"/>
<dbReference type="InterPro" id="IPR011990">
    <property type="entry name" value="TPR-like_helical_dom_sf"/>
</dbReference>
<organism evidence="1 2">
    <name type="scientific">Onchocerca volvulus</name>
    <dbReference type="NCBI Taxonomy" id="6282"/>
    <lineage>
        <taxon>Eukaryota</taxon>
        <taxon>Metazoa</taxon>
        <taxon>Ecdysozoa</taxon>
        <taxon>Nematoda</taxon>
        <taxon>Chromadorea</taxon>
        <taxon>Rhabditida</taxon>
        <taxon>Spirurina</taxon>
        <taxon>Spiruromorpha</taxon>
        <taxon>Filarioidea</taxon>
        <taxon>Onchocercidae</taxon>
        <taxon>Onchocerca</taxon>
    </lineage>
</organism>
<evidence type="ECO:0000313" key="1">
    <source>
        <dbReference type="EnsemblMetazoa" id="OVOC6736.1"/>
    </source>
</evidence>
<reference evidence="2" key="1">
    <citation type="submission" date="2013-10" db="EMBL/GenBank/DDBJ databases">
        <title>Genome sequencing of Onchocerca volvulus.</title>
        <authorList>
            <person name="Cotton J."/>
            <person name="Tsai J."/>
            <person name="Stanley E."/>
            <person name="Tracey A."/>
            <person name="Holroyd N."/>
            <person name="Lustigman S."/>
            <person name="Berriman M."/>
        </authorList>
    </citation>
    <scope>NUCLEOTIDE SEQUENCE</scope>
</reference>
<name>A0A8R1TXP6_ONCVO</name>
<sequence length="906" mass="105426">MQDFRRFIWLTTACRLLHRSVIFPKQKQCLILLWKKQIASTVQRCLFAESIEHIIKKDGNTKKDKRLTFSLSENKIEQSPDFLIAGLRDIYQKRLTIQSNIFIDSILLPLESKNGNLVEFLQRSGDTHVPFLLSLCGLPMSDATCNAKSAIADRLWKAFIRENIPITHAAMKSRLRILIENEQTFDALEMLKEAETTFNLEPDEELFTIILQMLSMTESINVMNSMIKEIKRRKLFVNAEMKASQLYCYFKNDDNSVAELVQNAITEYGNKIEPLIFMVRCQTAIEKRNIQNFKILMNSLSSSDLSLKLLTDEMVMKFVWLLARNGTDSMGKDHEQLCAEMLRKVRKERGFFKLMVREANRHAVHGMFYSALSYFHNDLHVSVKSIFRNDLGRHMDWINCFSKALISADLSLVELKALFIHINRNTHHAYFLLEHILFCILTHKFLSIQKSLLLTLELLKILDPKCTKIHIIVPLLLRASGVEQRLEIIARFVSVGYNDLNYLNYSIIRKLLLQPLLGKNNIERNKWNIKQLSHIVDIMKEHEIPESNVYKLLEPVVIGINSLEKWLKERNNRNKTNVRNYNENFLNASLKKYISNQELDKIHEFIKTNGSADISQLFQPIIMLYLHKADWDILTEYIKLIHNDGSSLTHLTIDNILLILSRHLKEFKSLNLTSNFVYYLQQIVSKDLHSNIGNQKMLKKLIQQSLKLPHETVQSLIACSQMFRTLADLKWIQSGFFEIVSTSFVSTALAKFGFEEALKVCSSFQFSDFPNGIICLLHYATRIGDENLINKALTLARTYWPEWKVSVTFASIMICLEKLEEASRLLQKANIRWVNVFQTYKLLCALHLDETHNFHFNYLNLFSKALEYNRYDEACNRLALDCLKNCVRKDPDQAYLVKYFLKSIGV</sequence>
<dbReference type="PANTHER" id="PTHR46669">
    <property type="entry name" value="LEUCINE-RICH PPR MOTIF-CONTAINING PROTEIN, MITOCHONDRIAL"/>
    <property type="match status" value="1"/>
</dbReference>
<evidence type="ECO:0000313" key="2">
    <source>
        <dbReference type="Proteomes" id="UP000024404"/>
    </source>
</evidence>
<protein>
    <submittedName>
        <fullName evidence="1">Uncharacterized protein</fullName>
    </submittedName>
</protein>
<dbReference type="EnsemblMetazoa" id="OVOC6736.1">
    <property type="protein sequence ID" value="OVOC6736.1"/>
    <property type="gene ID" value="WBGene00243545"/>
</dbReference>
<dbReference type="GO" id="GO:0005634">
    <property type="term" value="C:nucleus"/>
    <property type="evidence" value="ECO:0007669"/>
    <property type="project" value="TreeGrafter"/>
</dbReference>
<dbReference type="InterPro" id="IPR033490">
    <property type="entry name" value="LRP130"/>
</dbReference>
<dbReference type="GO" id="GO:0005739">
    <property type="term" value="C:mitochondrion"/>
    <property type="evidence" value="ECO:0007669"/>
    <property type="project" value="TreeGrafter"/>
</dbReference>
<dbReference type="Gene3D" id="1.25.40.10">
    <property type="entry name" value="Tetratricopeptide repeat domain"/>
    <property type="match status" value="1"/>
</dbReference>
<dbReference type="GO" id="GO:0070129">
    <property type="term" value="P:regulation of mitochondrial translation"/>
    <property type="evidence" value="ECO:0007669"/>
    <property type="project" value="TreeGrafter"/>
</dbReference>
<dbReference type="AlphaFoldDB" id="A0A8R1TXP6"/>